<dbReference type="Proteomes" id="UP000071118">
    <property type="component" value="Chromosome 6"/>
</dbReference>
<keyword evidence="4" id="KW-1185">Reference proteome</keyword>
<keyword evidence="2" id="KW-1133">Transmembrane helix</keyword>
<feature type="transmembrane region" description="Helical" evidence="2">
    <location>
        <begin position="587"/>
        <end position="610"/>
    </location>
</feature>
<name>A0A4V0K4L2_PLACU</name>
<feature type="compositionally biased region" description="Polar residues" evidence="1">
    <location>
        <begin position="367"/>
        <end position="388"/>
    </location>
</feature>
<dbReference type="OrthoDB" id="373300at2759"/>
<dbReference type="Pfam" id="PF06022">
    <property type="entry name" value="Cir_Bir_Yir"/>
    <property type="match status" value="1"/>
</dbReference>
<feature type="region of interest" description="Disordered" evidence="1">
    <location>
        <begin position="522"/>
        <end position="550"/>
    </location>
</feature>
<keyword evidence="2" id="KW-0472">Membrane</keyword>
<feature type="compositionally biased region" description="Basic and acidic residues" evidence="1">
    <location>
        <begin position="262"/>
        <end position="280"/>
    </location>
</feature>
<dbReference type="AlphaFoldDB" id="A0A4V0K4L2"/>
<dbReference type="VEuPathDB" id="PlasmoDB:PCHAS_0626600"/>
<dbReference type="GeneID" id="3492602"/>
<proteinExistence type="predicted"/>
<dbReference type="KEGG" id="pcb:PCHAS_0626600"/>
<protein>
    <submittedName>
        <fullName evidence="3">CIR protein</fullName>
    </submittedName>
</protein>
<feature type="compositionally biased region" description="Basic and acidic residues" evidence="1">
    <location>
        <begin position="522"/>
        <end position="537"/>
    </location>
</feature>
<evidence type="ECO:0000313" key="3">
    <source>
        <dbReference type="EMBL" id="VTZ67861.1"/>
    </source>
</evidence>
<feature type="compositionally biased region" description="Low complexity" evidence="1">
    <location>
        <begin position="329"/>
        <end position="338"/>
    </location>
</feature>
<dbReference type="EMBL" id="LK022883">
    <property type="protein sequence ID" value="VTZ67861.1"/>
    <property type="molecule type" value="Genomic_DNA"/>
</dbReference>
<keyword evidence="2" id="KW-0812">Transmembrane</keyword>
<evidence type="ECO:0000256" key="1">
    <source>
        <dbReference type="SAM" id="MobiDB-lite"/>
    </source>
</evidence>
<gene>
    <name evidence="3" type="ORF">PCHAS_0626600</name>
</gene>
<feature type="compositionally biased region" description="Polar residues" evidence="1">
    <location>
        <begin position="296"/>
        <end position="328"/>
    </location>
</feature>
<feature type="compositionally biased region" description="Polar residues" evidence="1">
    <location>
        <begin position="423"/>
        <end position="444"/>
    </location>
</feature>
<evidence type="ECO:0000313" key="4">
    <source>
        <dbReference type="Proteomes" id="UP000071118"/>
    </source>
</evidence>
<dbReference type="InterPro" id="IPR006477">
    <property type="entry name" value="Yir_bir_cir"/>
</dbReference>
<accession>A0A4V0K4L2</accession>
<dbReference type="RefSeq" id="XP_016654390.1">
    <property type="nucleotide sequence ID" value="XM_016799044.1"/>
</dbReference>
<feature type="compositionally biased region" description="Polar residues" evidence="1">
    <location>
        <begin position="349"/>
        <end position="359"/>
    </location>
</feature>
<feature type="transmembrane region" description="Helical" evidence="2">
    <location>
        <begin position="746"/>
        <end position="765"/>
    </location>
</feature>
<feature type="compositionally biased region" description="Polar residues" evidence="1">
    <location>
        <begin position="538"/>
        <end position="550"/>
    </location>
</feature>
<organism evidence="3 4">
    <name type="scientific">Plasmodium chabaudi chabaudi</name>
    <dbReference type="NCBI Taxonomy" id="31271"/>
    <lineage>
        <taxon>Eukaryota</taxon>
        <taxon>Sar</taxon>
        <taxon>Alveolata</taxon>
        <taxon>Apicomplexa</taxon>
        <taxon>Aconoidasida</taxon>
        <taxon>Haemosporida</taxon>
        <taxon>Plasmodiidae</taxon>
        <taxon>Plasmodium</taxon>
        <taxon>Plasmodium (Vinckeia)</taxon>
    </lineage>
</organism>
<sequence length="772" mass="88157">MDKNVCKLFVDTDEVFNHGTVNESIFNTSNLYKKYCPNGNCNTNYDRISALCDYLLTELQKYDKKQNDSNNDVNQNYEYVFMWLADKFLKISPNRSFSLYDYYEKVIVKRGENFNCWGKLDNKKDLKDSNLSIMTLFYQIFMNICNAIMKNEISRLELNKFMDIDHSYHQLYELINYQVSNCDPYIQLFVNLNKTYDEYRKLAINKFSKDDLKNILTFLPIINNDDQKDLQFQSQGCKDLHAMFEQSYKPRPKRRQRMPKPKSNDAKIQKEKVEINKGESNKSTNSTEKHNEPQKETQPPESKAPVSSQKSDTQAQILPKSSQNLQEASPNNKNPSSNATDASKYMENVSENQVNSQELAKTRSRRSLSLQQNHHTPNHNESLSQLSETIVEKNPVESSDKLPDNVNGPAKRTKREIIPPVKSPNQGTNPETNPSDSLSLENPKNESSSIENIIDYSVNIFQTYSSLFNNTVNMIEDYIQDIVMSKINDIIDKIIKYQPIIQKIGSTIGQIQIVNDHQNESKKSQKICEKPQNEKLEQPTSTQTNEGSTGCLNDTPPMLVAEPGNNVMGLNGNIAKLLSSKFGGYKVAIMALMAVSIPIALVIMYKYLYYGCGKTSKKKKMVKKIINSHNGKRTVKKIINPIDGKRNLKTVINPIDGKNTSNIIISPINVKRTLKTVISSIDEENTENATISPNCEETNVKTIINSDCEKKTTIVIINSYDEKDVTIQSVKSSSPKTTSLKGYKHIFANPAPFINLFFLLIFFVYKKKYNFL</sequence>
<feature type="region of interest" description="Disordered" evidence="1">
    <location>
        <begin position="244"/>
        <end position="444"/>
    </location>
</feature>
<evidence type="ECO:0000256" key="2">
    <source>
        <dbReference type="SAM" id="Phobius"/>
    </source>
</evidence>
<feature type="compositionally biased region" description="Basic and acidic residues" evidence="1">
    <location>
        <begin position="390"/>
        <end position="403"/>
    </location>
</feature>
<reference evidence="3 4" key="1">
    <citation type="journal article" date="2014" name="BMC Biol.">
        <title>A comprehensive evaluation of rodent malaria parasite genomes and gene expression.</title>
        <authorList>
            <person name="Otto T.D."/>
            <person name="Bohme U."/>
            <person name="Jackson A.P."/>
            <person name="Hunt M."/>
            <person name="Franke-Fayard B."/>
            <person name="Hoeijmakers W.A."/>
            <person name="Religa A.A."/>
            <person name="Robertson L."/>
            <person name="Sanders M."/>
            <person name="Ogun S.A."/>
            <person name="Cunningham D."/>
            <person name="Erhart A."/>
            <person name="Billker O."/>
            <person name="Khan S.M."/>
            <person name="Stunnenberg H.G."/>
            <person name="Langhorne J."/>
            <person name="Holder A.A."/>
            <person name="Waters A.P."/>
            <person name="Newbold C.I."/>
            <person name="Pain A."/>
            <person name="Berriman M."/>
            <person name="Janse C.J."/>
        </authorList>
    </citation>
    <scope>NUCLEOTIDE SEQUENCE [LARGE SCALE GENOMIC DNA]</scope>
    <source>
        <strain evidence="3 4">AS</strain>
    </source>
</reference>
<feature type="compositionally biased region" description="Basic residues" evidence="1">
    <location>
        <begin position="250"/>
        <end position="260"/>
    </location>
</feature>